<keyword evidence="1" id="KW-0472">Membrane</keyword>
<accession>A0ABW7I3B8</accession>
<gene>
    <name evidence="2" type="ORF">ACGRVM_01285</name>
</gene>
<dbReference type="RefSeq" id="WP_377169478.1">
    <property type="nucleotide sequence ID" value="NZ_JBHTJC010000001.1"/>
</dbReference>
<sequence length="66" mass="6802">MWLLASFLNIIVGTSLAGIGVIIALVAGFDDMQGVAIAAAIGFALAMPVTWGVMRQITARGAAQRN</sequence>
<name>A0ABW7I3B8_9RHOB</name>
<protein>
    <submittedName>
        <fullName evidence="2">CTP synthetase</fullName>
    </submittedName>
</protein>
<keyword evidence="3" id="KW-1185">Reference proteome</keyword>
<comment type="caution">
    <text evidence="2">The sequence shown here is derived from an EMBL/GenBank/DDBJ whole genome shotgun (WGS) entry which is preliminary data.</text>
</comment>
<evidence type="ECO:0000313" key="2">
    <source>
        <dbReference type="EMBL" id="MFH0252513.1"/>
    </source>
</evidence>
<keyword evidence="1" id="KW-0812">Transmembrane</keyword>
<dbReference type="EMBL" id="JBIHMM010000001">
    <property type="protein sequence ID" value="MFH0252513.1"/>
    <property type="molecule type" value="Genomic_DNA"/>
</dbReference>
<keyword evidence="1" id="KW-1133">Transmembrane helix</keyword>
<evidence type="ECO:0000313" key="3">
    <source>
        <dbReference type="Proteomes" id="UP001607157"/>
    </source>
</evidence>
<proteinExistence type="predicted"/>
<dbReference type="Proteomes" id="UP001607157">
    <property type="component" value="Unassembled WGS sequence"/>
</dbReference>
<organism evidence="2 3">
    <name type="scientific">Roseovarius aquimarinus</name>
    <dbReference type="NCBI Taxonomy" id="1229156"/>
    <lineage>
        <taxon>Bacteria</taxon>
        <taxon>Pseudomonadati</taxon>
        <taxon>Pseudomonadota</taxon>
        <taxon>Alphaproteobacteria</taxon>
        <taxon>Rhodobacterales</taxon>
        <taxon>Roseobacteraceae</taxon>
        <taxon>Roseovarius</taxon>
    </lineage>
</organism>
<evidence type="ECO:0000256" key="1">
    <source>
        <dbReference type="SAM" id="Phobius"/>
    </source>
</evidence>
<feature type="transmembrane region" description="Helical" evidence="1">
    <location>
        <begin position="7"/>
        <end position="29"/>
    </location>
</feature>
<feature type="transmembrane region" description="Helical" evidence="1">
    <location>
        <begin position="35"/>
        <end position="54"/>
    </location>
</feature>
<reference evidence="2 3" key="1">
    <citation type="submission" date="2024-10" db="EMBL/GenBank/DDBJ databases">
        <authorList>
            <person name="Yang X.-N."/>
        </authorList>
    </citation>
    <scope>NUCLEOTIDE SEQUENCE [LARGE SCALE GENOMIC DNA]</scope>
    <source>
        <strain evidence="2 3">CAU 1059</strain>
    </source>
</reference>